<feature type="transmembrane region" description="Helical" evidence="2">
    <location>
        <begin position="196"/>
        <end position="212"/>
    </location>
</feature>
<evidence type="ECO:0000256" key="1">
    <source>
        <dbReference type="SAM" id="MobiDB-lite"/>
    </source>
</evidence>
<comment type="caution">
    <text evidence="3">The sequence shown here is derived from an EMBL/GenBank/DDBJ whole genome shotgun (WGS) entry which is preliminary data.</text>
</comment>
<keyword evidence="2" id="KW-0812">Transmembrane</keyword>
<gene>
    <name evidence="3" type="ORF">Scaly_2723900</name>
</gene>
<reference evidence="3" key="2">
    <citation type="journal article" date="2024" name="Plant">
        <title>Genomic evolution and insights into agronomic trait innovations of Sesamum species.</title>
        <authorList>
            <person name="Miao H."/>
            <person name="Wang L."/>
            <person name="Qu L."/>
            <person name="Liu H."/>
            <person name="Sun Y."/>
            <person name="Le M."/>
            <person name="Wang Q."/>
            <person name="Wei S."/>
            <person name="Zheng Y."/>
            <person name="Lin W."/>
            <person name="Duan Y."/>
            <person name="Cao H."/>
            <person name="Xiong S."/>
            <person name="Wang X."/>
            <person name="Wei L."/>
            <person name="Li C."/>
            <person name="Ma Q."/>
            <person name="Ju M."/>
            <person name="Zhao R."/>
            <person name="Li G."/>
            <person name="Mu C."/>
            <person name="Tian Q."/>
            <person name="Mei H."/>
            <person name="Zhang T."/>
            <person name="Gao T."/>
            <person name="Zhang H."/>
        </authorList>
    </citation>
    <scope>NUCLEOTIDE SEQUENCE</scope>
    <source>
        <strain evidence="3">KEN8</strain>
    </source>
</reference>
<evidence type="ECO:0000313" key="3">
    <source>
        <dbReference type="EMBL" id="KAL0288647.1"/>
    </source>
</evidence>
<reference evidence="3" key="1">
    <citation type="submission" date="2020-06" db="EMBL/GenBank/DDBJ databases">
        <authorList>
            <person name="Li T."/>
            <person name="Hu X."/>
            <person name="Zhang T."/>
            <person name="Song X."/>
            <person name="Zhang H."/>
            <person name="Dai N."/>
            <person name="Sheng W."/>
            <person name="Hou X."/>
            <person name="Wei L."/>
        </authorList>
    </citation>
    <scope>NUCLEOTIDE SEQUENCE</scope>
    <source>
        <strain evidence="3">KEN8</strain>
        <tissue evidence="3">Leaf</tissue>
    </source>
</reference>
<accession>A0AAW2J2H7</accession>
<feature type="transmembrane region" description="Helical" evidence="2">
    <location>
        <begin position="218"/>
        <end position="239"/>
    </location>
</feature>
<keyword evidence="2" id="KW-1133">Transmembrane helix</keyword>
<feature type="compositionally biased region" description="Basic and acidic residues" evidence="1">
    <location>
        <begin position="67"/>
        <end position="87"/>
    </location>
</feature>
<dbReference type="EMBL" id="JACGWM010001734">
    <property type="protein sequence ID" value="KAL0288647.1"/>
    <property type="molecule type" value="Genomic_DNA"/>
</dbReference>
<dbReference type="PANTHER" id="PTHR34380">
    <property type="entry name" value="BNAA03G12380D PROTEIN"/>
    <property type="match status" value="1"/>
</dbReference>
<protein>
    <submittedName>
        <fullName evidence="3">Uncharacterized protein</fullName>
    </submittedName>
</protein>
<feature type="region of interest" description="Disordered" evidence="1">
    <location>
        <begin position="31"/>
        <end position="94"/>
    </location>
</feature>
<organism evidence="3">
    <name type="scientific">Sesamum calycinum</name>
    <dbReference type="NCBI Taxonomy" id="2727403"/>
    <lineage>
        <taxon>Eukaryota</taxon>
        <taxon>Viridiplantae</taxon>
        <taxon>Streptophyta</taxon>
        <taxon>Embryophyta</taxon>
        <taxon>Tracheophyta</taxon>
        <taxon>Spermatophyta</taxon>
        <taxon>Magnoliopsida</taxon>
        <taxon>eudicotyledons</taxon>
        <taxon>Gunneridae</taxon>
        <taxon>Pentapetalae</taxon>
        <taxon>asterids</taxon>
        <taxon>lamiids</taxon>
        <taxon>Lamiales</taxon>
        <taxon>Pedaliaceae</taxon>
        <taxon>Sesamum</taxon>
    </lineage>
</organism>
<dbReference type="PANTHER" id="PTHR34380:SF1">
    <property type="entry name" value="OS01G0221300 PROTEIN"/>
    <property type="match status" value="1"/>
</dbReference>
<dbReference type="AlphaFoldDB" id="A0AAW2J2H7"/>
<name>A0AAW2J2H7_9LAMI</name>
<feature type="compositionally biased region" description="Low complexity" evidence="1">
    <location>
        <begin position="47"/>
        <end position="58"/>
    </location>
</feature>
<proteinExistence type="predicted"/>
<keyword evidence="2" id="KW-0472">Membrane</keyword>
<sequence>MEPGVITTPVGLLLLVPLYWLNGDNANESCNPRHHGMLHGENTVQTSPGSQSGYSSPPAESSVADQDNGHEGLRGFRSDDETNHDETACTPDRVCDSQTPLQKFNALKNEDTTDSEDESCSDSCLPGGCVELCMNAVCALYQQQIFTGKSAHGSCKHGVFSHIDSISERPLAEYLIDGDLELRLKKSVSDVKEQRANVLSTLGLFAAIMLLLPKERFLLLGLFWCSFCHSVCFAISAIVELKEERAMLLEEWLNTESSFGELADVDLFHAKLKKLKKREAIESEDGPAGLFFPPITAIMLYGSKLGLYNSTISSSLKLKLLVAANSDIAITCRYEQNINYLFLEETQTAHVKIWKEAES</sequence>
<evidence type="ECO:0000256" key="2">
    <source>
        <dbReference type="SAM" id="Phobius"/>
    </source>
</evidence>